<protein>
    <submittedName>
        <fullName evidence="2">Uncharacterized protein</fullName>
    </submittedName>
</protein>
<keyword evidence="1" id="KW-0472">Membrane</keyword>
<organism evidence="2 3">
    <name type="scientific">Solanum tuberosum</name>
    <name type="common">Potato</name>
    <dbReference type="NCBI Taxonomy" id="4113"/>
    <lineage>
        <taxon>Eukaryota</taxon>
        <taxon>Viridiplantae</taxon>
        <taxon>Streptophyta</taxon>
        <taxon>Embryophyta</taxon>
        <taxon>Tracheophyta</taxon>
        <taxon>Spermatophyta</taxon>
        <taxon>Magnoliopsida</taxon>
        <taxon>eudicotyledons</taxon>
        <taxon>Gunneridae</taxon>
        <taxon>Pentapetalae</taxon>
        <taxon>asterids</taxon>
        <taxon>lamiids</taxon>
        <taxon>Solanales</taxon>
        <taxon>Solanaceae</taxon>
        <taxon>Solanoideae</taxon>
        <taxon>Solaneae</taxon>
        <taxon>Solanum</taxon>
    </lineage>
</organism>
<dbReference type="AlphaFoldDB" id="M1BH17"/>
<keyword evidence="3" id="KW-1185">Reference proteome</keyword>
<reference evidence="3" key="1">
    <citation type="journal article" date="2011" name="Nature">
        <title>Genome sequence and analysis of the tuber crop potato.</title>
        <authorList>
            <consortium name="The Potato Genome Sequencing Consortium"/>
        </authorList>
    </citation>
    <scope>NUCLEOTIDE SEQUENCE [LARGE SCALE GENOMIC DNA]</scope>
    <source>
        <strain evidence="3">cv. DM1-3 516 R44</strain>
    </source>
</reference>
<dbReference type="EnsemblPlants" id="PGSC0003DMT400045068">
    <property type="protein sequence ID" value="PGSC0003DMT400045068"/>
    <property type="gene ID" value="PGSC0003DMG400017476"/>
</dbReference>
<name>M1BH17_SOLTU</name>
<proteinExistence type="predicted"/>
<evidence type="ECO:0000313" key="2">
    <source>
        <dbReference type="EnsemblPlants" id="PGSC0003DMT400045068"/>
    </source>
</evidence>
<dbReference type="ExpressionAtlas" id="M1BH17">
    <property type="expression patterns" value="baseline"/>
</dbReference>
<dbReference type="Gramene" id="PGSC0003DMT400045068">
    <property type="protein sequence ID" value="PGSC0003DMT400045068"/>
    <property type="gene ID" value="PGSC0003DMG400017476"/>
</dbReference>
<keyword evidence="1" id="KW-1133">Transmembrane helix</keyword>
<keyword evidence="1" id="KW-0812">Transmembrane</keyword>
<sequence>DQEKLMKEMKSSYDKNRKALMVVKILTYFLMIIWFWRIPVASIPKQLLQPFGRILSWQSGGPSNENVMVTTVRI</sequence>
<evidence type="ECO:0000313" key="3">
    <source>
        <dbReference type="Proteomes" id="UP000011115"/>
    </source>
</evidence>
<evidence type="ECO:0000256" key="1">
    <source>
        <dbReference type="SAM" id="Phobius"/>
    </source>
</evidence>
<reference evidence="2" key="2">
    <citation type="submission" date="2015-06" db="UniProtKB">
        <authorList>
            <consortium name="EnsemblPlants"/>
        </authorList>
    </citation>
    <scope>IDENTIFICATION</scope>
    <source>
        <strain evidence="2">DM1-3 516 R44</strain>
    </source>
</reference>
<accession>M1BH17</accession>
<dbReference type="Proteomes" id="UP000011115">
    <property type="component" value="Unassembled WGS sequence"/>
</dbReference>
<feature type="transmembrane region" description="Helical" evidence="1">
    <location>
        <begin position="21"/>
        <end position="38"/>
    </location>
</feature>